<dbReference type="AlphaFoldDB" id="A0AAV2DXE8"/>
<dbReference type="Proteomes" id="UP001497516">
    <property type="component" value="Chromosome 3"/>
</dbReference>
<feature type="region of interest" description="Disordered" evidence="1">
    <location>
        <begin position="30"/>
        <end position="58"/>
    </location>
</feature>
<proteinExistence type="predicted"/>
<keyword evidence="3" id="KW-1185">Reference proteome</keyword>
<evidence type="ECO:0000256" key="1">
    <source>
        <dbReference type="SAM" id="MobiDB-lite"/>
    </source>
</evidence>
<organism evidence="2 3">
    <name type="scientific">Linum trigynum</name>
    <dbReference type="NCBI Taxonomy" id="586398"/>
    <lineage>
        <taxon>Eukaryota</taxon>
        <taxon>Viridiplantae</taxon>
        <taxon>Streptophyta</taxon>
        <taxon>Embryophyta</taxon>
        <taxon>Tracheophyta</taxon>
        <taxon>Spermatophyta</taxon>
        <taxon>Magnoliopsida</taxon>
        <taxon>eudicotyledons</taxon>
        <taxon>Gunneridae</taxon>
        <taxon>Pentapetalae</taxon>
        <taxon>rosids</taxon>
        <taxon>fabids</taxon>
        <taxon>Malpighiales</taxon>
        <taxon>Linaceae</taxon>
        <taxon>Linum</taxon>
    </lineage>
</organism>
<evidence type="ECO:0000313" key="2">
    <source>
        <dbReference type="EMBL" id="CAL1378157.1"/>
    </source>
</evidence>
<dbReference type="EMBL" id="OZ034816">
    <property type="protein sequence ID" value="CAL1378157.1"/>
    <property type="molecule type" value="Genomic_DNA"/>
</dbReference>
<protein>
    <submittedName>
        <fullName evidence="2">Uncharacterized protein</fullName>
    </submittedName>
</protein>
<accession>A0AAV2DXE8</accession>
<evidence type="ECO:0000313" key="3">
    <source>
        <dbReference type="Proteomes" id="UP001497516"/>
    </source>
</evidence>
<sequence length="73" mass="8062">MSSRVIVIDPRGSTKQFESVDLKQIAALNNSGSGFGSSKHREKNRSRPNACSGLPFKEWADNGETKQELRVVN</sequence>
<name>A0AAV2DXE8_9ROSI</name>
<reference evidence="2 3" key="1">
    <citation type="submission" date="2024-04" db="EMBL/GenBank/DDBJ databases">
        <authorList>
            <person name="Fracassetti M."/>
        </authorList>
    </citation>
    <scope>NUCLEOTIDE SEQUENCE [LARGE SCALE GENOMIC DNA]</scope>
</reference>
<gene>
    <name evidence="2" type="ORF">LTRI10_LOCUS19757</name>
</gene>